<dbReference type="Pfam" id="PF05065">
    <property type="entry name" value="Phage_capsid"/>
    <property type="match status" value="1"/>
</dbReference>
<name>A0ABV2RYF8_BRAJP</name>
<feature type="domain" description="Phage capsid-like C-terminal" evidence="4">
    <location>
        <begin position="175"/>
        <end position="443"/>
    </location>
</feature>
<accession>A0ABV2RYF8</accession>
<dbReference type="Proteomes" id="UP001549291">
    <property type="component" value="Unassembled WGS sequence"/>
</dbReference>
<dbReference type="SUPFAM" id="SSF56563">
    <property type="entry name" value="Major capsid protein gp5"/>
    <property type="match status" value="1"/>
</dbReference>
<keyword evidence="2" id="KW-0175">Coiled coil</keyword>
<dbReference type="Gene3D" id="3.30.2320.10">
    <property type="entry name" value="hypothetical protein PF0899 domain"/>
    <property type="match status" value="1"/>
</dbReference>
<organism evidence="5 6">
    <name type="scientific">Bradyrhizobium japonicum</name>
    <dbReference type="NCBI Taxonomy" id="375"/>
    <lineage>
        <taxon>Bacteria</taxon>
        <taxon>Pseudomonadati</taxon>
        <taxon>Pseudomonadota</taxon>
        <taxon>Alphaproteobacteria</taxon>
        <taxon>Hyphomicrobiales</taxon>
        <taxon>Nitrobacteraceae</taxon>
        <taxon>Bradyrhizobium</taxon>
    </lineage>
</organism>
<gene>
    <name evidence="5" type="ORF">ABIF63_006033</name>
</gene>
<dbReference type="InterPro" id="IPR054612">
    <property type="entry name" value="Phage_capsid-like_C"/>
</dbReference>
<feature type="chain" id="PRO_5046475261" evidence="3">
    <location>
        <begin position="29"/>
        <end position="446"/>
    </location>
</feature>
<comment type="caution">
    <text evidence="5">The sequence shown here is derived from an EMBL/GenBank/DDBJ whole genome shotgun (WGS) entry which is preliminary data.</text>
</comment>
<dbReference type="InterPro" id="IPR024455">
    <property type="entry name" value="Phage_capsid"/>
</dbReference>
<evidence type="ECO:0000259" key="4">
    <source>
        <dbReference type="Pfam" id="PF05065"/>
    </source>
</evidence>
<protein>
    <submittedName>
        <fullName evidence="5">HK97 family phage major capsid protein</fullName>
    </submittedName>
</protein>
<evidence type="ECO:0000256" key="3">
    <source>
        <dbReference type="SAM" id="SignalP"/>
    </source>
</evidence>
<keyword evidence="3" id="KW-0732">Signal</keyword>
<reference evidence="5 6" key="1">
    <citation type="submission" date="2024-06" db="EMBL/GenBank/DDBJ databases">
        <title>Genomic Encyclopedia of Type Strains, Phase V (KMG-V): Genome sequencing to study the core and pangenomes of soil and plant-associated prokaryotes.</title>
        <authorList>
            <person name="Whitman W."/>
        </authorList>
    </citation>
    <scope>NUCLEOTIDE SEQUENCE [LARGE SCALE GENOMIC DNA]</scope>
    <source>
        <strain evidence="5 6">USDA 160</strain>
    </source>
</reference>
<dbReference type="EMBL" id="JBEPTQ010000002">
    <property type="protein sequence ID" value="MET4721927.1"/>
    <property type="molecule type" value="Genomic_DNA"/>
</dbReference>
<feature type="signal peptide" evidence="3">
    <location>
        <begin position="1"/>
        <end position="28"/>
    </location>
</feature>
<feature type="coiled-coil region" evidence="2">
    <location>
        <begin position="101"/>
        <end position="128"/>
    </location>
</feature>
<dbReference type="NCBIfam" id="TIGR01554">
    <property type="entry name" value="major_cap_HK97"/>
    <property type="match status" value="1"/>
</dbReference>
<dbReference type="Gene3D" id="3.30.2400.10">
    <property type="entry name" value="Major capsid protein gp5"/>
    <property type="match status" value="1"/>
</dbReference>
<proteinExistence type="predicted"/>
<evidence type="ECO:0000256" key="2">
    <source>
        <dbReference type="SAM" id="Coils"/>
    </source>
</evidence>
<evidence type="ECO:0000256" key="1">
    <source>
        <dbReference type="ARBA" id="ARBA00004328"/>
    </source>
</evidence>
<evidence type="ECO:0000313" key="5">
    <source>
        <dbReference type="EMBL" id="MET4721927.1"/>
    </source>
</evidence>
<sequence>MSKRHQVFKSAVLSSASLAALLAAPKPAAVLGTVRNEAPNPGEVEKLLAQVKSELERISGDVKRTAEEALKQSKDSGAISTEVKQSADKLITTVGQLGDAQTKLTAKLEELETRNRDIEQKIADTLRQGQKDQGKTAGQVVALHDDLKQYVTRGAKGNVVIQVNQAITSLSTSAGGLIVTERDPEIVALARRRMTVRALLTQGRTSSNMIEYAKQTSRTNNAAVVTEGGTKPQSDLVWTTAEVPVRTIAHWINVSRQALEDAAQLQTEIDSELRYGLDLAEEAELLSGSGAGQHLSGLIANSTAYNAPFVLTGATMIDQLRLAMLQASLAEFPADGAVLHPSDWARIELMKDGEDRYLWSNPRSLAGPSLWGLPMVTTQAMTVDKFLVGAFKMAATIYDRMDAEVAVSSENQDNFIKNLYTVRAEKRLALAVKRPLALTYGDFGNV</sequence>
<keyword evidence="6" id="KW-1185">Reference proteome</keyword>
<evidence type="ECO:0000313" key="6">
    <source>
        <dbReference type="Proteomes" id="UP001549291"/>
    </source>
</evidence>
<comment type="subcellular location">
    <subcellularLocation>
        <location evidence="1">Virion</location>
    </subcellularLocation>
</comment>
<dbReference type="RefSeq" id="WP_354270245.1">
    <property type="nucleotide sequence ID" value="NZ_JBEPTQ010000002.1"/>
</dbReference>